<dbReference type="Proteomes" id="UP000537188">
    <property type="component" value="Unassembled WGS sequence"/>
</dbReference>
<proteinExistence type="predicted"/>
<dbReference type="AlphaFoldDB" id="A0A7Y8EMH6"/>
<evidence type="ECO:0000313" key="2">
    <source>
        <dbReference type="EMBL" id="NWE16850.1"/>
    </source>
</evidence>
<accession>A0A7Y8EMH6</accession>
<dbReference type="InterPro" id="IPR041097">
    <property type="entry name" value="PKHD_C"/>
</dbReference>
<evidence type="ECO:0000313" key="4">
    <source>
        <dbReference type="Proteomes" id="UP000531950"/>
    </source>
</evidence>
<dbReference type="Pfam" id="PF18331">
    <property type="entry name" value="PKHD_C"/>
    <property type="match status" value="1"/>
</dbReference>
<name>A0A7Y8EMH6_9PSED</name>
<dbReference type="RefSeq" id="WP_177042103.1">
    <property type="nucleotide sequence ID" value="NZ_JACARE010000007.1"/>
</dbReference>
<evidence type="ECO:0000313" key="5">
    <source>
        <dbReference type="Proteomes" id="UP000537188"/>
    </source>
</evidence>
<feature type="domain" description="PKHD-type hydroxylase C-terminal" evidence="1">
    <location>
        <begin position="4"/>
        <end position="16"/>
    </location>
</feature>
<evidence type="ECO:0000259" key="1">
    <source>
        <dbReference type="Pfam" id="PF18331"/>
    </source>
</evidence>
<dbReference type="Proteomes" id="UP000531950">
    <property type="component" value="Unassembled WGS sequence"/>
</dbReference>
<dbReference type="Gene3D" id="4.10.860.20">
    <property type="entry name" value="Rabenosyn, Rab binding domain"/>
    <property type="match status" value="1"/>
</dbReference>
<sequence>MQPSGAYHNLLRRWSDV</sequence>
<organism evidence="2 4">
    <name type="scientific">Pseudomonas yamanorum</name>
    <dbReference type="NCBI Taxonomy" id="515393"/>
    <lineage>
        <taxon>Bacteria</taxon>
        <taxon>Pseudomonadati</taxon>
        <taxon>Pseudomonadota</taxon>
        <taxon>Gammaproteobacteria</taxon>
        <taxon>Pseudomonadales</taxon>
        <taxon>Pseudomonadaceae</taxon>
        <taxon>Pseudomonas</taxon>
    </lineage>
</organism>
<gene>
    <name evidence="2" type="ORF">HX822_28230</name>
    <name evidence="3" type="ORF">HX828_25700</name>
</gene>
<evidence type="ECO:0000313" key="3">
    <source>
        <dbReference type="EMBL" id="NWE78955.1"/>
    </source>
</evidence>
<comment type="caution">
    <text evidence="2">The sequence shown here is derived from an EMBL/GenBank/DDBJ whole genome shotgun (WGS) entry which is preliminary data.</text>
</comment>
<dbReference type="EMBL" id="JACARG010000061">
    <property type="protein sequence ID" value="NWE16850.1"/>
    <property type="molecule type" value="Genomic_DNA"/>
</dbReference>
<dbReference type="EMBL" id="JACARF010000046">
    <property type="protein sequence ID" value="NWE78955.1"/>
    <property type="molecule type" value="Genomic_DNA"/>
</dbReference>
<reference evidence="4 5" key="1">
    <citation type="submission" date="2020-04" db="EMBL/GenBank/DDBJ databases">
        <title>Molecular characterization of pseudomonads from Agaricus bisporus reveal novel blotch 2 pathogens in Western Europe.</title>
        <authorList>
            <person name="Taparia T."/>
            <person name="Krijger M."/>
            <person name="Haynes E."/>
            <person name="Elpinstone J.G."/>
            <person name="Noble R."/>
            <person name="Van Der Wolf J."/>
        </authorList>
    </citation>
    <scope>NUCLEOTIDE SEQUENCE [LARGE SCALE GENOMIC DNA]</scope>
    <source>
        <strain evidence="3 5">IPO3781</strain>
        <strain evidence="2 4">IPO3782</strain>
    </source>
</reference>
<protein>
    <recommendedName>
        <fullName evidence="1">PKHD-type hydroxylase C-terminal domain-containing protein</fullName>
    </recommendedName>
</protein>